<dbReference type="Proteomes" id="UP000440732">
    <property type="component" value="Unassembled WGS sequence"/>
</dbReference>
<dbReference type="Proteomes" id="UP000440367">
    <property type="component" value="Unassembled WGS sequence"/>
</dbReference>
<evidence type="ECO:0000313" key="6">
    <source>
        <dbReference type="EMBL" id="KAE9201808.1"/>
    </source>
</evidence>
<organism evidence="1 8">
    <name type="scientific">Phytophthora fragariae</name>
    <dbReference type="NCBI Taxonomy" id="53985"/>
    <lineage>
        <taxon>Eukaryota</taxon>
        <taxon>Sar</taxon>
        <taxon>Stramenopiles</taxon>
        <taxon>Oomycota</taxon>
        <taxon>Peronosporomycetes</taxon>
        <taxon>Peronosporales</taxon>
        <taxon>Peronosporaceae</taxon>
        <taxon>Phytophthora</taxon>
    </lineage>
</organism>
<evidence type="ECO:0000313" key="8">
    <source>
        <dbReference type="Proteomes" id="UP000429523"/>
    </source>
</evidence>
<evidence type="ECO:0000313" key="14">
    <source>
        <dbReference type="Proteomes" id="UP000460718"/>
    </source>
</evidence>
<dbReference type="Proteomes" id="UP000460718">
    <property type="component" value="Unassembled WGS sequence"/>
</dbReference>
<evidence type="ECO:0000313" key="7">
    <source>
        <dbReference type="EMBL" id="KAE9277568.1"/>
    </source>
</evidence>
<dbReference type="EMBL" id="QXFW01003003">
    <property type="protein sequence ID" value="KAE8973732.1"/>
    <property type="molecule type" value="Genomic_DNA"/>
</dbReference>
<dbReference type="Proteomes" id="UP000429523">
    <property type="component" value="Unassembled WGS sequence"/>
</dbReference>
<gene>
    <name evidence="7" type="ORF">PF001_g25590</name>
    <name evidence="5" type="ORF">PF002_g26997</name>
    <name evidence="6" type="ORF">PF005_g14817</name>
    <name evidence="4" type="ORF">PF006_g25661</name>
    <name evidence="3" type="ORF">PF007_g26252</name>
    <name evidence="1" type="ORF">PF009_g26980</name>
    <name evidence="2" type="ORF">PF011_g25134</name>
</gene>
<accession>A0A6A3DN58</accession>
<dbReference type="EMBL" id="QXFZ01002975">
    <property type="protein sequence ID" value="KAE9072234.1"/>
    <property type="molecule type" value="Genomic_DNA"/>
</dbReference>
<evidence type="ECO:0000313" key="1">
    <source>
        <dbReference type="EMBL" id="KAE8922759.1"/>
    </source>
</evidence>
<evidence type="ECO:0000313" key="4">
    <source>
        <dbReference type="EMBL" id="KAE9088107.1"/>
    </source>
</evidence>
<evidence type="ECO:0000313" key="11">
    <source>
        <dbReference type="Proteomes" id="UP000440367"/>
    </source>
</evidence>
<dbReference type="Proteomes" id="UP000437068">
    <property type="component" value="Unassembled WGS sequence"/>
</dbReference>
<dbReference type="EMBL" id="QXGA01003057">
    <property type="protein sequence ID" value="KAE9088107.1"/>
    <property type="molecule type" value="Genomic_DNA"/>
</dbReference>
<protein>
    <submittedName>
        <fullName evidence="1">Uncharacterized protein</fullName>
    </submittedName>
</protein>
<dbReference type="Proteomes" id="UP000433483">
    <property type="component" value="Unassembled WGS sequence"/>
</dbReference>
<evidence type="ECO:0000313" key="10">
    <source>
        <dbReference type="Proteomes" id="UP000437068"/>
    </source>
</evidence>
<comment type="caution">
    <text evidence="1">The sequence shown here is derived from an EMBL/GenBank/DDBJ whole genome shotgun (WGS) entry which is preliminary data.</text>
</comment>
<dbReference type="EMBL" id="QXGD01002938">
    <property type="protein sequence ID" value="KAE9182398.1"/>
    <property type="molecule type" value="Genomic_DNA"/>
</dbReference>
<evidence type="ECO:0000313" key="3">
    <source>
        <dbReference type="EMBL" id="KAE9072234.1"/>
    </source>
</evidence>
<dbReference type="EMBL" id="QXGE01003028">
    <property type="protein sequence ID" value="KAE9277568.1"/>
    <property type="molecule type" value="Genomic_DNA"/>
</dbReference>
<proteinExistence type="predicted"/>
<evidence type="ECO:0000313" key="5">
    <source>
        <dbReference type="EMBL" id="KAE9182398.1"/>
    </source>
</evidence>
<sequence length="280" mass="30592">MLNINNQISQHQFKYTFSRPVDLSKLEVALGSISIFYSWEAITSARGNNSFKIIWPTGTTTQTFTITLPDGTYEAGDINNYLQYWSIQNNLYAINNKTGQYMYYISCAANASAYAIQFTMQPYKAVSGYTAASGALAFSTSGYTPQLQITDTGSSSFSSIVGFSQGTYPSAQTASVYSSMSNYTPTIDPVQSVIVGLSNLDNPLAGNNQVLHSFTSAGVGFGDLITTSQGQGVIFTPMQNSTNEITLSLYDQNMLPLKMIDPNLCIRLLVRPRKSDPFNV</sequence>
<dbReference type="AlphaFoldDB" id="A0A6A3DN58"/>
<dbReference type="EMBL" id="QXGF01002980">
    <property type="protein sequence ID" value="KAE8922759.1"/>
    <property type="molecule type" value="Genomic_DNA"/>
</dbReference>
<evidence type="ECO:0000313" key="12">
    <source>
        <dbReference type="Proteomes" id="UP000440732"/>
    </source>
</evidence>
<evidence type="ECO:0000313" key="2">
    <source>
        <dbReference type="EMBL" id="KAE8973732.1"/>
    </source>
</evidence>
<keyword evidence="9" id="KW-1185">Reference proteome</keyword>
<reference evidence="8 9" key="1">
    <citation type="submission" date="2018-08" db="EMBL/GenBank/DDBJ databases">
        <title>Genomic investigation of the strawberry pathogen Phytophthora fragariae indicates pathogenicity is determined by transcriptional variation in three key races.</title>
        <authorList>
            <person name="Adams T.M."/>
            <person name="Armitage A.D."/>
            <person name="Sobczyk M.K."/>
            <person name="Bates H.J."/>
            <person name="Dunwell J.M."/>
            <person name="Nellist C.F."/>
            <person name="Harrison R.J."/>
        </authorList>
    </citation>
    <scope>NUCLEOTIDE SEQUENCE [LARGE SCALE GENOMIC DNA]</scope>
    <source>
        <strain evidence="7 10">A4</strain>
        <strain evidence="5 11">BC-1</strain>
        <strain evidence="6 9">NOV-27</strain>
        <strain evidence="4 12">NOV-5</strain>
        <strain evidence="3 13">NOV-71</strain>
        <strain evidence="1 8">NOV-9</strain>
        <strain evidence="2 14">SCRP245</strain>
    </source>
</reference>
<evidence type="ECO:0000313" key="13">
    <source>
        <dbReference type="Proteomes" id="UP000441208"/>
    </source>
</evidence>
<evidence type="ECO:0000313" key="9">
    <source>
        <dbReference type="Proteomes" id="UP000433483"/>
    </source>
</evidence>
<dbReference type="EMBL" id="QXGB01000891">
    <property type="protein sequence ID" value="KAE9201808.1"/>
    <property type="molecule type" value="Genomic_DNA"/>
</dbReference>
<dbReference type="Proteomes" id="UP000441208">
    <property type="component" value="Unassembled WGS sequence"/>
</dbReference>
<dbReference type="OrthoDB" id="121002at2759"/>
<name>A0A6A3DN58_9STRA</name>